<sequence>MKTATALRNHSAHCATGQTNLIYSDGVYEPKKSVFDKLEDVGISVDQSKQHYLYFAVFDCEAYLSTENLQKKSKQGFS</sequence>
<evidence type="ECO:0000313" key="1">
    <source>
        <dbReference type="EMBL" id="KAF6026244.1"/>
    </source>
</evidence>
<comment type="caution">
    <text evidence="1">The sequence shown here is derived from an EMBL/GenBank/DDBJ whole genome shotgun (WGS) entry which is preliminary data.</text>
</comment>
<organism evidence="1 2">
    <name type="scientific">Bugula neritina</name>
    <name type="common">Brown bryozoan</name>
    <name type="synonym">Sertularia neritina</name>
    <dbReference type="NCBI Taxonomy" id="10212"/>
    <lineage>
        <taxon>Eukaryota</taxon>
        <taxon>Metazoa</taxon>
        <taxon>Spiralia</taxon>
        <taxon>Lophotrochozoa</taxon>
        <taxon>Bryozoa</taxon>
        <taxon>Gymnolaemata</taxon>
        <taxon>Cheilostomatida</taxon>
        <taxon>Flustrina</taxon>
        <taxon>Buguloidea</taxon>
        <taxon>Bugulidae</taxon>
        <taxon>Bugula</taxon>
    </lineage>
</organism>
<dbReference type="Proteomes" id="UP000593567">
    <property type="component" value="Unassembled WGS sequence"/>
</dbReference>
<dbReference type="OrthoDB" id="6099275at2759"/>
<reference evidence="1" key="1">
    <citation type="submission" date="2020-06" db="EMBL/GenBank/DDBJ databases">
        <title>Draft genome of Bugula neritina, a colonial animal packing powerful symbionts and potential medicines.</title>
        <authorList>
            <person name="Rayko M."/>
        </authorList>
    </citation>
    <scope>NUCLEOTIDE SEQUENCE [LARGE SCALE GENOMIC DNA]</scope>
    <source>
        <strain evidence="1">Kwan_BN1</strain>
    </source>
</reference>
<keyword evidence="2" id="KW-1185">Reference proteome</keyword>
<protein>
    <submittedName>
        <fullName evidence="1">Uncharacterized protein</fullName>
    </submittedName>
</protein>
<evidence type="ECO:0000313" key="2">
    <source>
        <dbReference type="Proteomes" id="UP000593567"/>
    </source>
</evidence>
<name>A0A7J7JKY5_BUGNE</name>
<dbReference type="EMBL" id="VXIV02002316">
    <property type="protein sequence ID" value="KAF6026244.1"/>
    <property type="molecule type" value="Genomic_DNA"/>
</dbReference>
<gene>
    <name evidence="1" type="ORF">EB796_015450</name>
</gene>
<proteinExistence type="predicted"/>
<dbReference type="AlphaFoldDB" id="A0A7J7JKY5"/>
<accession>A0A7J7JKY5</accession>